<gene>
    <name evidence="1" type="ORF">ERS852510_04257</name>
</gene>
<name>A0A174VVX6_BACUN</name>
<dbReference type="EMBL" id="CZAO01000060">
    <property type="protein sequence ID" value="CUQ39054.1"/>
    <property type="molecule type" value="Genomic_DNA"/>
</dbReference>
<dbReference type="AlphaFoldDB" id="A0A174VVX6"/>
<dbReference type="Proteomes" id="UP000095766">
    <property type="component" value="Unassembled WGS sequence"/>
</dbReference>
<evidence type="ECO:0000313" key="1">
    <source>
        <dbReference type="EMBL" id="CUQ39054.1"/>
    </source>
</evidence>
<proteinExistence type="predicted"/>
<reference evidence="1 2" key="1">
    <citation type="submission" date="2015-09" db="EMBL/GenBank/DDBJ databases">
        <authorList>
            <consortium name="Pathogen Informatics"/>
        </authorList>
    </citation>
    <scope>NUCLEOTIDE SEQUENCE [LARGE SCALE GENOMIC DNA]</scope>
    <source>
        <strain evidence="1 2">2789STDY5834898</strain>
    </source>
</reference>
<sequence>MDDSTFQLRVVRGVLAAHYGNLPVLVIQQRHLRMKREATVAVRERGHQIIERFG</sequence>
<organism evidence="1 2">
    <name type="scientific">Bacteroides uniformis</name>
    <dbReference type="NCBI Taxonomy" id="820"/>
    <lineage>
        <taxon>Bacteria</taxon>
        <taxon>Pseudomonadati</taxon>
        <taxon>Bacteroidota</taxon>
        <taxon>Bacteroidia</taxon>
        <taxon>Bacteroidales</taxon>
        <taxon>Bacteroidaceae</taxon>
        <taxon>Bacteroides</taxon>
    </lineage>
</organism>
<protein>
    <submittedName>
        <fullName evidence="1">Uncharacterized protein</fullName>
    </submittedName>
</protein>
<accession>A0A174VVX6</accession>
<evidence type="ECO:0000313" key="2">
    <source>
        <dbReference type="Proteomes" id="UP000095766"/>
    </source>
</evidence>